<feature type="region of interest" description="Disordered" evidence="1">
    <location>
        <begin position="1"/>
        <end position="74"/>
    </location>
</feature>
<name>A0A9Q0JZK3_9MAGN</name>
<reference evidence="2" key="1">
    <citation type="journal article" date="2023" name="Plant J.">
        <title>The genome of the king protea, Protea cynaroides.</title>
        <authorList>
            <person name="Chang J."/>
            <person name="Duong T.A."/>
            <person name="Schoeman C."/>
            <person name="Ma X."/>
            <person name="Roodt D."/>
            <person name="Barker N."/>
            <person name="Li Z."/>
            <person name="Van de Peer Y."/>
            <person name="Mizrachi E."/>
        </authorList>
    </citation>
    <scope>NUCLEOTIDE SEQUENCE</scope>
    <source>
        <tissue evidence="2">Young leaves</tissue>
    </source>
</reference>
<dbReference type="EMBL" id="JAMYWD010000011">
    <property type="protein sequence ID" value="KAJ4957287.1"/>
    <property type="molecule type" value="Genomic_DNA"/>
</dbReference>
<feature type="compositionally biased region" description="Basic residues" evidence="1">
    <location>
        <begin position="18"/>
        <end position="29"/>
    </location>
</feature>
<feature type="compositionally biased region" description="Basic and acidic residues" evidence="1">
    <location>
        <begin position="43"/>
        <end position="56"/>
    </location>
</feature>
<sequence length="151" mass="16188">MPNHLEEKTRERGEGKRGITKQKAWRRTKQSGGDAGKVAKQSGGEDERGEGKKENTKQSGGEDDSAEGKKEKTREKFSPLSVIFFPQETDGWFICALASTAGEGEDADAISPLLCKFALAASTAGEGEDADAISPLLCKFFPPNSTVMSFG</sequence>
<proteinExistence type="predicted"/>
<feature type="compositionally biased region" description="Basic and acidic residues" evidence="1">
    <location>
        <begin position="1"/>
        <end position="17"/>
    </location>
</feature>
<dbReference type="AlphaFoldDB" id="A0A9Q0JZK3"/>
<protein>
    <submittedName>
        <fullName evidence="2">Uncharacterized protein</fullName>
    </submittedName>
</protein>
<keyword evidence="3" id="KW-1185">Reference proteome</keyword>
<evidence type="ECO:0000256" key="1">
    <source>
        <dbReference type="SAM" id="MobiDB-lite"/>
    </source>
</evidence>
<accession>A0A9Q0JZK3</accession>
<comment type="caution">
    <text evidence="2">The sequence shown here is derived from an EMBL/GenBank/DDBJ whole genome shotgun (WGS) entry which is preliminary data.</text>
</comment>
<gene>
    <name evidence="2" type="ORF">NE237_014070</name>
</gene>
<evidence type="ECO:0000313" key="2">
    <source>
        <dbReference type="EMBL" id="KAJ4957287.1"/>
    </source>
</evidence>
<evidence type="ECO:0000313" key="3">
    <source>
        <dbReference type="Proteomes" id="UP001141806"/>
    </source>
</evidence>
<organism evidence="2 3">
    <name type="scientific">Protea cynaroides</name>
    <dbReference type="NCBI Taxonomy" id="273540"/>
    <lineage>
        <taxon>Eukaryota</taxon>
        <taxon>Viridiplantae</taxon>
        <taxon>Streptophyta</taxon>
        <taxon>Embryophyta</taxon>
        <taxon>Tracheophyta</taxon>
        <taxon>Spermatophyta</taxon>
        <taxon>Magnoliopsida</taxon>
        <taxon>Proteales</taxon>
        <taxon>Proteaceae</taxon>
        <taxon>Protea</taxon>
    </lineage>
</organism>
<dbReference type="Proteomes" id="UP001141806">
    <property type="component" value="Unassembled WGS sequence"/>
</dbReference>